<dbReference type="AlphaFoldDB" id="A0A975FXK7"/>
<reference evidence="1" key="1">
    <citation type="submission" date="2021-04" db="EMBL/GenBank/DDBJ databases">
        <title>The complete genome sequence of Caulobacter sp. S6.</title>
        <authorList>
            <person name="Tang Y."/>
            <person name="Ouyang W."/>
            <person name="Liu Q."/>
            <person name="Huang B."/>
            <person name="Guo Z."/>
            <person name="Lei P."/>
        </authorList>
    </citation>
    <scope>NUCLEOTIDE SEQUENCE</scope>
    <source>
        <strain evidence="1">S6</strain>
    </source>
</reference>
<dbReference type="Proteomes" id="UP000676409">
    <property type="component" value="Chromosome"/>
</dbReference>
<keyword evidence="2" id="KW-1185">Reference proteome</keyword>
<sequence>MDLPIDPDLTPIPDAGPAPLDIDEAIECLTQTVVVDTTIYTQIAQRRSQLEDAETLRRARAL</sequence>
<name>A0A975FXK7_9CAUL</name>
<evidence type="ECO:0000313" key="2">
    <source>
        <dbReference type="Proteomes" id="UP000676409"/>
    </source>
</evidence>
<dbReference type="EMBL" id="CP073078">
    <property type="protein sequence ID" value="QUD87145.1"/>
    <property type="molecule type" value="Genomic_DNA"/>
</dbReference>
<organism evidence="1 2">
    <name type="scientific">Phenylobacterium montanum</name>
    <dbReference type="NCBI Taxonomy" id="2823693"/>
    <lineage>
        <taxon>Bacteria</taxon>
        <taxon>Pseudomonadati</taxon>
        <taxon>Pseudomonadota</taxon>
        <taxon>Alphaproteobacteria</taxon>
        <taxon>Caulobacterales</taxon>
        <taxon>Caulobacteraceae</taxon>
        <taxon>Phenylobacterium</taxon>
    </lineage>
</organism>
<proteinExistence type="predicted"/>
<dbReference type="RefSeq" id="WP_211937197.1">
    <property type="nucleotide sequence ID" value="NZ_CP073078.1"/>
</dbReference>
<accession>A0A975FXK7</accession>
<dbReference type="KEGG" id="caul:KCG34_19095"/>
<protein>
    <submittedName>
        <fullName evidence="1">Uncharacterized protein</fullName>
    </submittedName>
</protein>
<evidence type="ECO:0000313" key="1">
    <source>
        <dbReference type="EMBL" id="QUD87145.1"/>
    </source>
</evidence>
<gene>
    <name evidence="1" type="ORF">KCG34_19095</name>
</gene>